<dbReference type="Pfam" id="PF07883">
    <property type="entry name" value="Cupin_2"/>
    <property type="match status" value="1"/>
</dbReference>
<dbReference type="InterPro" id="IPR014710">
    <property type="entry name" value="RmlC-like_jellyroll"/>
</dbReference>
<name>A0ABR4PVA8_9HELO</name>
<accession>A0ABR4PVA8</accession>
<feature type="domain" description="Cupin type-2" evidence="1">
    <location>
        <begin position="32"/>
        <end position="85"/>
    </location>
</feature>
<reference evidence="2 3" key="1">
    <citation type="submission" date="2024-06" db="EMBL/GenBank/DDBJ databases">
        <title>Complete genome of Phlyctema vagabunda strain 19-DSS-EL-015.</title>
        <authorList>
            <person name="Fiorenzani C."/>
        </authorList>
    </citation>
    <scope>NUCLEOTIDE SEQUENCE [LARGE SCALE GENOMIC DNA]</scope>
    <source>
        <strain evidence="2 3">19-DSS-EL-015</strain>
    </source>
</reference>
<dbReference type="EMBL" id="JBFCZG010000001">
    <property type="protein sequence ID" value="KAL3427292.1"/>
    <property type="molecule type" value="Genomic_DNA"/>
</dbReference>
<protein>
    <recommendedName>
        <fullName evidence="1">Cupin type-2 domain-containing protein</fullName>
    </recommendedName>
</protein>
<evidence type="ECO:0000313" key="3">
    <source>
        <dbReference type="Proteomes" id="UP001629113"/>
    </source>
</evidence>
<dbReference type="Proteomes" id="UP001629113">
    <property type="component" value="Unassembled WGS sequence"/>
</dbReference>
<keyword evidence="3" id="KW-1185">Reference proteome</keyword>
<comment type="caution">
    <text evidence="2">The sequence shown here is derived from an EMBL/GenBank/DDBJ whole genome shotgun (WGS) entry which is preliminary data.</text>
</comment>
<evidence type="ECO:0000259" key="1">
    <source>
        <dbReference type="Pfam" id="PF07883"/>
    </source>
</evidence>
<dbReference type="InterPro" id="IPR011051">
    <property type="entry name" value="RmlC_Cupin_sf"/>
</dbReference>
<sequence>MDQSQIRAFEYCRSLTEEEIWVQSRGYPNVSTVTLPERASIECHDHNSNNTHYVTKGKLRISIVDGPTKTLRQGESMRVNPGTHYSAKAGPDGCTFVEGHEVLSPTTADRFVKNGTMRERGSRGSLVVINPQN</sequence>
<dbReference type="Gene3D" id="2.60.120.10">
    <property type="entry name" value="Jelly Rolls"/>
    <property type="match status" value="1"/>
</dbReference>
<proteinExistence type="predicted"/>
<dbReference type="CDD" id="cd02208">
    <property type="entry name" value="cupin_RmlC-like"/>
    <property type="match status" value="1"/>
</dbReference>
<dbReference type="SUPFAM" id="SSF51182">
    <property type="entry name" value="RmlC-like cupins"/>
    <property type="match status" value="1"/>
</dbReference>
<organism evidence="2 3">
    <name type="scientific">Phlyctema vagabunda</name>
    <dbReference type="NCBI Taxonomy" id="108571"/>
    <lineage>
        <taxon>Eukaryota</taxon>
        <taxon>Fungi</taxon>
        <taxon>Dikarya</taxon>
        <taxon>Ascomycota</taxon>
        <taxon>Pezizomycotina</taxon>
        <taxon>Leotiomycetes</taxon>
        <taxon>Helotiales</taxon>
        <taxon>Dermateaceae</taxon>
        <taxon>Phlyctema</taxon>
    </lineage>
</organism>
<dbReference type="InterPro" id="IPR013096">
    <property type="entry name" value="Cupin_2"/>
</dbReference>
<evidence type="ECO:0000313" key="2">
    <source>
        <dbReference type="EMBL" id="KAL3427292.1"/>
    </source>
</evidence>
<gene>
    <name evidence="2" type="ORF">PVAG01_00801</name>
</gene>